<dbReference type="PANTHER" id="PTHR12416">
    <property type="entry name" value="RRNA-PROCESSING PROTEIN UTP23 HOMOLOG"/>
    <property type="match status" value="1"/>
</dbReference>
<accession>A0AAD9I9L5</accession>
<dbReference type="Pfam" id="PF24779">
    <property type="entry name" value="UTP23_sensor"/>
    <property type="match status" value="1"/>
</dbReference>
<reference evidence="4" key="1">
    <citation type="journal article" date="2023" name="Mol. Plant Microbe Interact.">
        <title>Elucidating the Obligate Nature and Biological Capacity of an Invasive Fungal Corn Pathogen.</title>
        <authorList>
            <person name="MacCready J.S."/>
            <person name="Roggenkamp E.M."/>
            <person name="Gdanetz K."/>
            <person name="Chilvers M.I."/>
        </authorList>
    </citation>
    <scope>NUCLEOTIDE SEQUENCE</scope>
    <source>
        <strain evidence="4">PM02</strain>
    </source>
</reference>
<gene>
    <name evidence="4" type="ORF">P8C59_007887</name>
</gene>
<keyword evidence="5" id="KW-1185">Reference proteome</keyword>
<dbReference type="GO" id="GO:0032040">
    <property type="term" value="C:small-subunit processome"/>
    <property type="evidence" value="ECO:0007669"/>
    <property type="project" value="InterPro"/>
</dbReference>
<evidence type="ECO:0000313" key="4">
    <source>
        <dbReference type="EMBL" id="KAK2073616.1"/>
    </source>
</evidence>
<feature type="compositionally biased region" description="Basic residues" evidence="2">
    <location>
        <begin position="239"/>
        <end position="249"/>
    </location>
</feature>
<protein>
    <recommendedName>
        <fullName evidence="3">UTP23 sensor motif region domain-containing protein</fullName>
    </recommendedName>
</protein>
<dbReference type="AlphaFoldDB" id="A0AAD9I9L5"/>
<evidence type="ECO:0000256" key="1">
    <source>
        <dbReference type="ARBA" id="ARBA00023242"/>
    </source>
</evidence>
<proteinExistence type="predicted"/>
<feature type="compositionally biased region" description="Basic and acidic residues" evidence="2">
    <location>
        <begin position="176"/>
        <end position="186"/>
    </location>
</feature>
<feature type="compositionally biased region" description="Basic and acidic residues" evidence="2">
    <location>
        <begin position="216"/>
        <end position="230"/>
    </location>
</feature>
<name>A0AAD9I9L5_9PEZI</name>
<organism evidence="4 5">
    <name type="scientific">Phyllachora maydis</name>
    <dbReference type="NCBI Taxonomy" id="1825666"/>
    <lineage>
        <taxon>Eukaryota</taxon>
        <taxon>Fungi</taxon>
        <taxon>Dikarya</taxon>
        <taxon>Ascomycota</taxon>
        <taxon>Pezizomycotina</taxon>
        <taxon>Sordariomycetes</taxon>
        <taxon>Sordariomycetidae</taxon>
        <taxon>Phyllachorales</taxon>
        <taxon>Phyllachoraceae</taxon>
        <taxon>Phyllachora</taxon>
    </lineage>
</organism>
<dbReference type="Proteomes" id="UP001217918">
    <property type="component" value="Unassembled WGS sequence"/>
</dbReference>
<dbReference type="InterPro" id="IPR057776">
    <property type="entry name" value="UTP23_sensor"/>
</dbReference>
<sequence>MGRLKAYKKLLKEYGQLGVRKCSKPPDVLVTADLLLHTIKVDLTHLLEKAMGGKVKMMITSCCIRVLYQQNTKDNKNKDPNLVAVIERAKGFERCRCGHLMDSDPLTPAECLMGVINHKGKGNVHRYFLATQDETLRLRRKDEMVKYRDGLRKRKRAVEPDFVEAGASGDEGEGLAADRDGAEGERKRKKRKFGLKGPNPLSVKKPKKRSGGQQEQESRKTTDPAPRTDDAEAPGEGPKRKRKRKRKHTAAGEVKESGDQPVAPVFEAPDLPHAWHKANTRQPANPPTRQRANPPTCQHVYLIIL</sequence>
<comment type="caution">
    <text evidence="4">The sequence shown here is derived from an EMBL/GenBank/DDBJ whole genome shotgun (WGS) entry which is preliminary data.</text>
</comment>
<dbReference type="InterPro" id="IPR006984">
    <property type="entry name" value="Fcf1/UTP23"/>
</dbReference>
<evidence type="ECO:0000256" key="2">
    <source>
        <dbReference type="SAM" id="MobiDB-lite"/>
    </source>
</evidence>
<feature type="domain" description="UTP23 sensor motif region" evidence="3">
    <location>
        <begin position="189"/>
        <end position="208"/>
    </location>
</feature>
<dbReference type="EMBL" id="JAQQPM010000007">
    <property type="protein sequence ID" value="KAK2073616.1"/>
    <property type="molecule type" value="Genomic_DNA"/>
</dbReference>
<keyword evidence="1" id="KW-0539">Nucleus</keyword>
<dbReference type="Pfam" id="PF04900">
    <property type="entry name" value="Fcf1"/>
    <property type="match status" value="1"/>
</dbReference>
<evidence type="ECO:0000313" key="5">
    <source>
        <dbReference type="Proteomes" id="UP001217918"/>
    </source>
</evidence>
<evidence type="ECO:0000259" key="3">
    <source>
        <dbReference type="Pfam" id="PF24779"/>
    </source>
</evidence>
<feature type="region of interest" description="Disordered" evidence="2">
    <location>
        <begin position="162"/>
        <end position="266"/>
    </location>
</feature>
<dbReference type="Gene3D" id="3.40.50.1010">
    <property type="entry name" value="5'-nuclease"/>
    <property type="match status" value="1"/>
</dbReference>